<evidence type="ECO:0000313" key="2">
    <source>
        <dbReference type="Proteomes" id="UP000603940"/>
    </source>
</evidence>
<evidence type="ECO:0000313" key="1">
    <source>
        <dbReference type="EMBL" id="MBC9176767.1"/>
    </source>
</evidence>
<accession>A0ABR7R4T2</accession>
<dbReference type="EMBL" id="JACTUZ010000019">
    <property type="protein sequence ID" value="MBC9176767.1"/>
    <property type="molecule type" value="Genomic_DNA"/>
</dbReference>
<dbReference type="InterPro" id="IPR025395">
    <property type="entry name" value="Phage_tail_terminator-like"/>
</dbReference>
<proteinExistence type="predicted"/>
<evidence type="ECO:0008006" key="3">
    <source>
        <dbReference type="Google" id="ProtNLM"/>
    </source>
</evidence>
<keyword evidence="2" id="KW-1185">Reference proteome</keyword>
<organism evidence="1 2">
    <name type="scientific">Pseudoroseomonas ludipueritiae</name>
    <dbReference type="NCBI Taxonomy" id="198093"/>
    <lineage>
        <taxon>Bacteria</taxon>
        <taxon>Pseudomonadati</taxon>
        <taxon>Pseudomonadota</taxon>
        <taxon>Alphaproteobacteria</taxon>
        <taxon>Acetobacterales</taxon>
        <taxon>Acetobacteraceae</taxon>
        <taxon>Pseudoroseomonas</taxon>
    </lineage>
</organism>
<reference evidence="1 2" key="1">
    <citation type="journal article" date="2009" name="Int. J. Syst. Evol. Microbiol.">
        <title>Transfer of Teichococcus ludipueritiae and Muricoccus roseus to the genus Roseomonas, as Roseomonas ludipueritiae comb. nov. and Roseomonas rosea comb. nov., respectively, and emended description of the genus Roseomonas.</title>
        <authorList>
            <person name="Sanchez-Porro C."/>
            <person name="Gallego V."/>
            <person name="Busse H.J."/>
            <person name="Kampfer P."/>
            <person name="Ventosa A."/>
        </authorList>
    </citation>
    <scope>NUCLEOTIDE SEQUENCE [LARGE SCALE GENOMIC DNA]</scope>
    <source>
        <strain evidence="1 2">DSM 14915</strain>
    </source>
</reference>
<name>A0ABR7R4T2_9PROT</name>
<dbReference type="Pfam" id="PF13554">
    <property type="entry name" value="Phage_tail_terminator_5"/>
    <property type="match status" value="1"/>
</dbReference>
<protein>
    <recommendedName>
        <fullName evidence="3">DUF3168 domain-containing protein</fullName>
    </recommendedName>
</protein>
<dbReference type="Proteomes" id="UP000603940">
    <property type="component" value="Unassembled WGS sequence"/>
</dbReference>
<dbReference type="RefSeq" id="WP_187777912.1">
    <property type="nucleotide sequence ID" value="NZ_JACTUZ010000019.1"/>
</dbReference>
<comment type="caution">
    <text evidence="1">The sequence shown here is derived from an EMBL/GenBank/DDBJ whole genome shotgun (WGS) entry which is preliminary data.</text>
</comment>
<gene>
    <name evidence="1" type="ORF">IBL25_07395</name>
</gene>
<sequence>MSSPDVWLDARAIIADGAAQAGLTVAWPNEPFDLPEPPAPFLAVDLRADGSEPMELGPGVWLEEGMIDVAVVIPTGSGITEGVALRKQAADWFRGLPPRAVLYDRFIFDAGGDDEEGNWHRLPLKIAYRFQSF</sequence>
<dbReference type="Gene3D" id="3.30.2000.20">
    <property type="match status" value="1"/>
</dbReference>